<dbReference type="Pfam" id="PF05547">
    <property type="entry name" value="Peptidase_M6"/>
    <property type="match status" value="1"/>
</dbReference>
<evidence type="ECO:0000313" key="5">
    <source>
        <dbReference type="Proteomes" id="UP001205603"/>
    </source>
</evidence>
<dbReference type="NCBIfam" id="NF038128">
    <property type="entry name" value="choice_anch_J"/>
    <property type="match status" value="1"/>
</dbReference>
<feature type="domain" description="Peptidase M6-like" evidence="2">
    <location>
        <begin position="146"/>
        <end position="256"/>
    </location>
</feature>
<dbReference type="SUPFAM" id="SSF49899">
    <property type="entry name" value="Concanavalin A-like lectins/glucanases"/>
    <property type="match status" value="1"/>
</dbReference>
<organism evidence="4 5">
    <name type="scientific">Coprobacter tertius</name>
    <dbReference type="NCBI Taxonomy" id="2944915"/>
    <lineage>
        <taxon>Bacteria</taxon>
        <taxon>Pseudomonadati</taxon>
        <taxon>Bacteroidota</taxon>
        <taxon>Bacteroidia</taxon>
        <taxon>Bacteroidales</taxon>
        <taxon>Barnesiellaceae</taxon>
        <taxon>Coprobacter</taxon>
    </lineage>
</organism>
<dbReference type="CDD" id="cd14948">
    <property type="entry name" value="BACON"/>
    <property type="match status" value="1"/>
</dbReference>
<dbReference type="GO" id="GO:0008237">
    <property type="term" value="F:metallopeptidase activity"/>
    <property type="evidence" value="ECO:0007669"/>
    <property type="project" value="UniProtKB-KW"/>
</dbReference>
<dbReference type="NCBIfam" id="TIGR04183">
    <property type="entry name" value="Por_Secre_tail"/>
    <property type="match status" value="1"/>
</dbReference>
<proteinExistence type="predicted"/>
<comment type="caution">
    <text evidence="4">The sequence shown here is derived from an EMBL/GenBank/DDBJ whole genome shotgun (WGS) entry which is preliminary data.</text>
</comment>
<accession>A0ABT1MGM0</accession>
<keyword evidence="1" id="KW-0732">Signal</keyword>
<dbReference type="Proteomes" id="UP001205603">
    <property type="component" value="Unassembled WGS sequence"/>
</dbReference>
<dbReference type="Pfam" id="PF13004">
    <property type="entry name" value="BACON"/>
    <property type="match status" value="1"/>
</dbReference>
<feature type="chain" id="PRO_5047175330" evidence="1">
    <location>
        <begin position="22"/>
        <end position="850"/>
    </location>
</feature>
<dbReference type="InterPro" id="IPR008757">
    <property type="entry name" value="Peptidase_M6-like_domain"/>
</dbReference>
<dbReference type="Gene3D" id="2.60.40.10">
    <property type="entry name" value="Immunoglobulins"/>
    <property type="match status" value="1"/>
</dbReference>
<dbReference type="PANTHER" id="PTHR41775:SF1">
    <property type="entry name" value="PEPTIDASE M6-LIKE DOMAIN-CONTAINING PROTEIN"/>
    <property type="match status" value="1"/>
</dbReference>
<gene>
    <name evidence="4" type="ORF">NMU02_02645</name>
</gene>
<dbReference type="InterPro" id="IPR026444">
    <property type="entry name" value="Secre_tail"/>
</dbReference>
<keyword evidence="4" id="KW-0645">Protease</keyword>
<evidence type="ECO:0000313" key="4">
    <source>
        <dbReference type="EMBL" id="MCP9610991.1"/>
    </source>
</evidence>
<keyword evidence="4" id="KW-0378">Hydrolase</keyword>
<dbReference type="InterPro" id="IPR024361">
    <property type="entry name" value="BACON"/>
</dbReference>
<evidence type="ECO:0000256" key="1">
    <source>
        <dbReference type="SAM" id="SignalP"/>
    </source>
</evidence>
<name>A0ABT1MGM0_9BACT</name>
<dbReference type="InterPro" id="IPR013320">
    <property type="entry name" value="ConA-like_dom_sf"/>
</dbReference>
<keyword evidence="4" id="KW-0482">Metalloprotease</keyword>
<dbReference type="EMBL" id="JANDHW010000002">
    <property type="protein sequence ID" value="MCP9610991.1"/>
    <property type="molecule type" value="Genomic_DNA"/>
</dbReference>
<dbReference type="Gene3D" id="2.60.120.200">
    <property type="match status" value="1"/>
</dbReference>
<evidence type="ECO:0000259" key="2">
    <source>
        <dbReference type="Pfam" id="PF05547"/>
    </source>
</evidence>
<sequence length="850" mass="95044">MKKTTLFTILFSCLMFIPIAAQQNKGELSNLVCFLRFSDEEADVFEKTPEYYRAMFNDNTPGANSVYNYFREASYGQLSWKSVFYPAAADTRIVSFQASHVRKYYEKKSDSNPEGYVDDELGANALLREQKLVKELADYLNTIIPADAMIDANNDNVIDNICIIVSGRSALSGSHLLWPHRSTLYTQEGYIHGKRVNEYIMLFDEANGYDSNWNGKQINTGVLCHEMSHTLGTYDLYHSSYKDLNPVGIWDLMSDNQTTPQGMMAYTKYKYCKWIDEIPEISEPGTYTLNPVGGSTKENVAYKIKPMGSDEYFIVEYRKKEGTFESGLPASGLLIYRINPKFTGNEGYNGSTKLDEQYIFRPGGTTTKDGNIEKAFFSLESGRTVFGGTAEEKPFYSDGKEAKFAIGNISACGETMTFDLLPFASQIYLPQPNVSLSGVAGSSTQVKIDTNIDWKVSSLPNWLTVEPMQGAAGNVTLTFTTKSQNEDASERSGEVRFEGADDASVFAIASVSQKSGFIQPPYDLSASKEGTAVTITWKAPLAGMPVFTEDFENEAAMQNWTIKKSTNSHNWVRQEATTRIEPYDGSFVAYLGEDMDYTHQDEWLISPKFSNGKSLTFYSKSTAPQKKTKHNFYYVMVSNDDGVTWNKVYDLVKEGEETVPLRYVRIDVDLSAYQSENMRVAFHAFDDNNDGLYYWWMVDGISVYPGMSSTITGYEIYRNDVKIGISDNCSFTDTEPLEGTAVYTVKALGDFGETAFSEPLAFNGESGIIDAVTENVKIYPTVVDNIVTIESEMPIGRVSVYSLTGTIVKDVYPDSLRYESDFSNLASGIYVICICSEDGTILAKSKLIKR</sequence>
<reference evidence="4 5" key="1">
    <citation type="submission" date="2022-07" db="EMBL/GenBank/DDBJ databases">
        <title>Fecal culturing of patients with breast cancer.</title>
        <authorList>
            <person name="Teng N.M.Y."/>
            <person name="Kiu R."/>
            <person name="Evans R."/>
            <person name="Baker D.J."/>
            <person name="Zenner C."/>
            <person name="Robinson S.D."/>
            <person name="Hall L.J."/>
        </authorList>
    </citation>
    <scope>NUCLEOTIDE SEQUENCE [LARGE SCALE GENOMIC DNA]</scope>
    <source>
        <strain evidence="4 5">LH1063</strain>
    </source>
</reference>
<feature type="signal peptide" evidence="1">
    <location>
        <begin position="1"/>
        <end position="21"/>
    </location>
</feature>
<protein>
    <submittedName>
        <fullName evidence="4">M6 family metalloprotease domain-containing protein</fullName>
    </submittedName>
</protein>
<dbReference type="NCBIfam" id="TIGR03296">
    <property type="entry name" value="M6dom_TIGR03296"/>
    <property type="match status" value="1"/>
</dbReference>
<dbReference type="PANTHER" id="PTHR41775">
    <property type="entry name" value="SECRETED PROTEIN-RELATED"/>
    <property type="match status" value="1"/>
</dbReference>
<keyword evidence="5" id="KW-1185">Reference proteome</keyword>
<feature type="domain" description="BACON" evidence="3">
    <location>
        <begin position="454"/>
        <end position="503"/>
    </location>
</feature>
<dbReference type="InterPro" id="IPR013783">
    <property type="entry name" value="Ig-like_fold"/>
</dbReference>
<evidence type="ECO:0000259" key="3">
    <source>
        <dbReference type="Pfam" id="PF13004"/>
    </source>
</evidence>